<evidence type="ECO:0000313" key="1">
    <source>
        <dbReference type="EMBL" id="CVK33821.1"/>
    </source>
</evidence>
<dbReference type="KEGG" id="mema:MMAB1_2608"/>
<name>A0A0X3BP74_9EURY</name>
<accession>A0A0X3BP74</accession>
<dbReference type="EMBL" id="LT158599">
    <property type="protein sequence ID" value="CVK33821.1"/>
    <property type="molecule type" value="Genomic_DNA"/>
</dbReference>
<organism evidence="1 2">
    <name type="scientific">Methanoculleus bourgensis</name>
    <dbReference type="NCBI Taxonomy" id="83986"/>
    <lineage>
        <taxon>Archaea</taxon>
        <taxon>Methanobacteriati</taxon>
        <taxon>Methanobacteriota</taxon>
        <taxon>Stenosarchaea group</taxon>
        <taxon>Methanomicrobia</taxon>
        <taxon>Methanomicrobiales</taxon>
        <taxon>Methanomicrobiaceae</taxon>
        <taxon>Methanoculleus</taxon>
    </lineage>
</organism>
<dbReference type="Proteomes" id="UP000069850">
    <property type="component" value="Chromosome 1"/>
</dbReference>
<dbReference type="AlphaFoldDB" id="A0A0X3BP74"/>
<gene>
    <name evidence="1" type="ORF">MMAB1_2608</name>
</gene>
<sequence>MTDVSFLPRHPSRSSRLRVRLAITPTDPQHMMNWATHSLFQDVIALMRKGDTPRPPLTLRWAGTITRTDMGVQQSLNLTPIANPERSAPMVAFAPMGARPLPVLPREAVPGGKPCQRSNAGSCSVLCERASACSEPWGYPVAGHLWDVFKKRFSGPAHGTV</sequence>
<reference evidence="1 2" key="1">
    <citation type="submission" date="2016-01" db="EMBL/GenBank/DDBJ databases">
        <authorList>
            <person name="Manzoor S."/>
        </authorList>
    </citation>
    <scope>NUCLEOTIDE SEQUENCE [LARGE SCALE GENOMIC DNA]</scope>
    <source>
        <strain evidence="1">Methanoculleus sp MAB1</strain>
    </source>
</reference>
<proteinExistence type="predicted"/>
<evidence type="ECO:0000313" key="2">
    <source>
        <dbReference type="Proteomes" id="UP000069850"/>
    </source>
</evidence>
<protein>
    <submittedName>
        <fullName evidence="1">Uncharacterized protein</fullName>
    </submittedName>
</protein>